<gene>
    <name evidence="9" type="ORF">ABC977_13205</name>
</gene>
<keyword evidence="10" id="KW-1185">Reference proteome</keyword>
<keyword evidence="2" id="KW-0813">Transport</keyword>
<dbReference type="PANTHER" id="PTHR30097:SF15">
    <property type="entry name" value="CATION EFFLUX SYSTEM PROTEIN CUSB"/>
    <property type="match status" value="1"/>
</dbReference>
<dbReference type="InterPro" id="IPR058791">
    <property type="entry name" value="3HB_CusB"/>
</dbReference>
<evidence type="ECO:0000313" key="9">
    <source>
        <dbReference type="EMBL" id="MEY6433360.1"/>
    </source>
</evidence>
<proteinExistence type="inferred from homology"/>
<dbReference type="InterPro" id="IPR058649">
    <property type="entry name" value="CzcB_C"/>
</dbReference>
<dbReference type="Pfam" id="PF25975">
    <property type="entry name" value="CzcB_C"/>
    <property type="match status" value="1"/>
</dbReference>
<dbReference type="Pfam" id="PF25954">
    <property type="entry name" value="Beta-barrel_RND_2"/>
    <property type="match status" value="1"/>
</dbReference>
<dbReference type="SUPFAM" id="SSF111369">
    <property type="entry name" value="HlyD-like secretion proteins"/>
    <property type="match status" value="1"/>
</dbReference>
<comment type="caution">
    <text evidence="9">The sequence shown here is derived from an EMBL/GenBank/DDBJ whole genome shotgun (WGS) entry which is preliminary data.</text>
</comment>
<dbReference type="InterPro" id="IPR045800">
    <property type="entry name" value="HMBD"/>
</dbReference>
<reference evidence="9 10" key="1">
    <citation type="submission" date="2024-05" db="EMBL/GenBank/DDBJ databases">
        <title>Genome Sequence and Characterization of the New Strain Purple Sulfur Bacterium of Genus Thioalkalicoccus.</title>
        <authorList>
            <person name="Bryantseva I.A."/>
            <person name="Kyndt J.A."/>
            <person name="Imhoff J.F."/>
        </authorList>
    </citation>
    <scope>NUCLEOTIDE SEQUENCE [LARGE SCALE GENOMIC DNA]</scope>
    <source>
        <strain evidence="9 10">Um2</strain>
    </source>
</reference>
<evidence type="ECO:0000259" key="7">
    <source>
        <dbReference type="Pfam" id="PF25954"/>
    </source>
</evidence>
<feature type="domain" description="CusB-like barrel-sandwich hybrid" evidence="6">
    <location>
        <begin position="137"/>
        <end position="257"/>
    </location>
</feature>
<dbReference type="Pfam" id="PF25919">
    <property type="entry name" value="BSH_CusB"/>
    <property type="match status" value="1"/>
</dbReference>
<dbReference type="InterPro" id="IPR058792">
    <property type="entry name" value="Beta-barrel_RND_2"/>
</dbReference>
<evidence type="ECO:0000259" key="6">
    <source>
        <dbReference type="Pfam" id="PF25919"/>
    </source>
</evidence>
<evidence type="ECO:0000259" key="8">
    <source>
        <dbReference type="Pfam" id="PF25975"/>
    </source>
</evidence>
<dbReference type="InterPro" id="IPR051909">
    <property type="entry name" value="MFP_Cation_Efflux"/>
</dbReference>
<organism evidence="9 10">
    <name type="scientific">Thioalkalicoccus limnaeus</name>
    <dbReference type="NCBI Taxonomy" id="120681"/>
    <lineage>
        <taxon>Bacteria</taxon>
        <taxon>Pseudomonadati</taxon>
        <taxon>Pseudomonadota</taxon>
        <taxon>Gammaproteobacteria</taxon>
        <taxon>Chromatiales</taxon>
        <taxon>Chromatiaceae</taxon>
        <taxon>Thioalkalicoccus</taxon>
    </lineage>
</organism>
<name>A0ABV4BLM7_9GAMM</name>
<feature type="domain" description="CzcB-like C-terminal circularly permuted SH3-like" evidence="8">
    <location>
        <begin position="345"/>
        <end position="404"/>
    </location>
</feature>
<dbReference type="Pfam" id="PF25869">
    <property type="entry name" value="3HB_CusB"/>
    <property type="match status" value="1"/>
</dbReference>
<evidence type="ECO:0000259" key="4">
    <source>
        <dbReference type="Pfam" id="PF19335"/>
    </source>
</evidence>
<dbReference type="Gene3D" id="2.40.420.20">
    <property type="match status" value="1"/>
</dbReference>
<feature type="domain" description="Heavy metal binding" evidence="4">
    <location>
        <begin position="58"/>
        <end position="84"/>
    </location>
</feature>
<dbReference type="PANTHER" id="PTHR30097">
    <property type="entry name" value="CATION EFFLUX SYSTEM PROTEIN CUSB"/>
    <property type="match status" value="1"/>
</dbReference>
<dbReference type="InterPro" id="IPR006143">
    <property type="entry name" value="RND_pump_MFP"/>
</dbReference>
<dbReference type="InterPro" id="IPR058790">
    <property type="entry name" value="BSH_CusB"/>
</dbReference>
<dbReference type="Proteomes" id="UP001564408">
    <property type="component" value="Unassembled WGS sequence"/>
</dbReference>
<dbReference type="NCBIfam" id="TIGR01730">
    <property type="entry name" value="RND_mfp"/>
    <property type="match status" value="1"/>
</dbReference>
<evidence type="ECO:0000256" key="1">
    <source>
        <dbReference type="ARBA" id="ARBA00009477"/>
    </source>
</evidence>
<evidence type="ECO:0000256" key="2">
    <source>
        <dbReference type="ARBA" id="ARBA00022448"/>
    </source>
</evidence>
<sequence length="436" mass="47924">MTSDSGWSARRAGWALVGLTISILLTGCGQREPAPSETLAEAMADSPLEHALKHLDPKYVCPMHPQIVRDDPGTCPICGMALVERFMDPQTGRHPEVTVAPAMQQTLGVRIGTVERGTLWRFIRTLGRVDYDETRLAHVHPRADGWIEALHVRAEGESVARGEDLADLYAPAILSAQIDFLLALEPQTRGGTQVAADQARNRLRVLDLPEEVIRDIERRREARHRVPVRAPLDGVITQLAARQGMYVEPATEMFTIADLSRVWVLVDIFEAQIDWLAPGQSAEIRVPARPGRVWEGRVDHLYPALDPTTRTLRARLVFDNPDLELKPNMFANVVIYGGPKRDVLMIPAEALIVTGERTTVVKALDEGRFQPVEVVPGLERGGQVEILSGLAEGDRIVLSGQFLIDSESNLQASFQRLSTDDDRGGSAGATGDHAGH</sequence>
<accession>A0ABV4BLM7</accession>
<evidence type="ECO:0000313" key="10">
    <source>
        <dbReference type="Proteomes" id="UP001564408"/>
    </source>
</evidence>
<feature type="domain" description="CusB-like beta-barrel" evidence="7">
    <location>
        <begin position="261"/>
        <end position="335"/>
    </location>
</feature>
<feature type="domain" description="CusB-like three alpha-helical bundle" evidence="5">
    <location>
        <begin position="174"/>
        <end position="223"/>
    </location>
</feature>
<dbReference type="RefSeq" id="WP_369667746.1">
    <property type="nucleotide sequence ID" value="NZ_JBDKXB010000020.1"/>
</dbReference>
<evidence type="ECO:0000256" key="3">
    <source>
        <dbReference type="SAM" id="MobiDB-lite"/>
    </source>
</evidence>
<comment type="similarity">
    <text evidence="1">Belongs to the membrane fusion protein (MFP) (TC 8.A.1) family.</text>
</comment>
<feature type="region of interest" description="Disordered" evidence="3">
    <location>
        <begin position="417"/>
        <end position="436"/>
    </location>
</feature>
<evidence type="ECO:0000259" key="5">
    <source>
        <dbReference type="Pfam" id="PF25869"/>
    </source>
</evidence>
<protein>
    <submittedName>
        <fullName evidence="9">Efflux RND transporter periplasmic adaptor subunit</fullName>
    </submittedName>
</protein>
<dbReference type="Gene3D" id="2.40.30.170">
    <property type="match status" value="1"/>
</dbReference>
<dbReference type="EMBL" id="JBDKXB010000020">
    <property type="protein sequence ID" value="MEY6433360.1"/>
    <property type="molecule type" value="Genomic_DNA"/>
</dbReference>
<dbReference type="Pfam" id="PF19335">
    <property type="entry name" value="HMBD"/>
    <property type="match status" value="1"/>
</dbReference>